<feature type="transmembrane region" description="Helical" evidence="7">
    <location>
        <begin position="300"/>
        <end position="326"/>
    </location>
</feature>
<feature type="transmembrane region" description="Helical" evidence="7">
    <location>
        <begin position="260"/>
        <end position="279"/>
    </location>
</feature>
<evidence type="ECO:0000256" key="4">
    <source>
        <dbReference type="ARBA" id="ARBA00022692"/>
    </source>
</evidence>
<keyword evidence="5 7" id="KW-1133">Transmembrane helix</keyword>
<sequence>MHETPLFSKAGSLFAGRRSKWVTLAVWVILIGILSVFLPNVNSQENNAARQLPDDSWSLQATELMHEHFPSNEGVPALVVWYRADGLTDPDLAGIQKVAAQLTEKPLEAQQGVPPLHQMPAPALKSMLSQDGKLLVLPVSFEEGTETEVLQEGLKKLQEVATVQLGGDPFAAPITDGGLHARITGPVGIQTDATALFKNADFALMLATVLLVLILLILLYRSPILAIIPLIGVGFAYGIISPVLGFLAKQGWITVDAQSISIMTVLLFGAGTDYCLFFVARYRQALLQEKDPYGALRTSFAGSTGAIGMSGLTVIVSLLGLLFAHYGSNHRFAIPFSVAIFIMAVASLTLVPALLAIIGRVSFFPFIPLTPEMRAEKERKKGKRIREQKAVGRFSAALGQIVTEKPRSVLVVSLLILLALASFAPQIKFTYNILESFPTTMPSREGFQLLGDHVSQGSLAPMKIIVNMEGKSIDVKSALSSLPYVASVGNAVDSSKDANFKSYELIFKEDPYDLDIIDRVPDIRNIVEQQMSAAGIAAPKVWVGGETATQYDTKTVVERDTRVVIPVVIGVIALLLLVYLRSIVAMIYLIATVILSYFSALGAGWLILHQFMDTSAIQGLIPLYAFVFLVALGEDYNIFMISSIWQERGRLGLREAVRLGVSSTSSVITSAGLILAGTFAVLASLPIQVLVQFGVICAIGVLLDTFIVRPFLVPSITILLGRAAFWPGKADAPVPQTNR</sequence>
<evidence type="ECO:0000256" key="6">
    <source>
        <dbReference type="ARBA" id="ARBA00023136"/>
    </source>
</evidence>
<feature type="transmembrane region" description="Helical" evidence="7">
    <location>
        <begin position="620"/>
        <end position="639"/>
    </location>
</feature>
<protein>
    <submittedName>
        <fullName evidence="9">MMPL family transporter</fullName>
    </submittedName>
</protein>
<name>A0A430JEU2_9BACL</name>
<dbReference type="PANTHER" id="PTHR33406:SF6">
    <property type="entry name" value="MEMBRANE PROTEIN YDGH-RELATED"/>
    <property type="match status" value="1"/>
</dbReference>
<keyword evidence="4 7" id="KW-0812">Transmembrane</keyword>
<gene>
    <name evidence="9" type="ORF">EJQ19_11840</name>
</gene>
<dbReference type="Gene3D" id="1.20.1640.10">
    <property type="entry name" value="Multidrug efflux transporter AcrB transmembrane domain"/>
    <property type="match status" value="2"/>
</dbReference>
<evidence type="ECO:0000256" key="2">
    <source>
        <dbReference type="ARBA" id="ARBA00010157"/>
    </source>
</evidence>
<dbReference type="GO" id="GO:0005886">
    <property type="term" value="C:plasma membrane"/>
    <property type="evidence" value="ECO:0007669"/>
    <property type="project" value="UniProtKB-SubCell"/>
</dbReference>
<proteinExistence type="inferred from homology"/>
<comment type="similarity">
    <text evidence="2">Belongs to the resistance-nodulation-cell division (RND) (TC 2.A.6) family. MmpL subfamily.</text>
</comment>
<dbReference type="Pfam" id="PF03176">
    <property type="entry name" value="MMPL"/>
    <property type="match status" value="2"/>
</dbReference>
<organism evidence="9 10">
    <name type="scientific">Paenibacillus whitsoniae</name>
    <dbReference type="NCBI Taxonomy" id="2496558"/>
    <lineage>
        <taxon>Bacteria</taxon>
        <taxon>Bacillati</taxon>
        <taxon>Bacillota</taxon>
        <taxon>Bacilli</taxon>
        <taxon>Bacillales</taxon>
        <taxon>Paenibacillaceae</taxon>
        <taxon>Paenibacillus</taxon>
    </lineage>
</organism>
<evidence type="ECO:0000313" key="10">
    <source>
        <dbReference type="Proteomes" id="UP000276128"/>
    </source>
</evidence>
<feature type="domain" description="SSD" evidence="8">
    <location>
        <begin position="590"/>
        <end position="718"/>
    </location>
</feature>
<accession>A0A430JEU2</accession>
<comment type="subcellular location">
    <subcellularLocation>
        <location evidence="1">Cell membrane</location>
        <topology evidence="1">Multi-pass membrane protein</topology>
    </subcellularLocation>
</comment>
<dbReference type="SUPFAM" id="SSF82866">
    <property type="entry name" value="Multidrug efflux transporter AcrB transmembrane domain"/>
    <property type="match status" value="2"/>
</dbReference>
<dbReference type="OrthoDB" id="2365435at2"/>
<dbReference type="AlphaFoldDB" id="A0A430JEU2"/>
<feature type="transmembrane region" description="Helical" evidence="7">
    <location>
        <begin position="659"/>
        <end position="683"/>
    </location>
</feature>
<feature type="transmembrane region" description="Helical" evidence="7">
    <location>
        <begin position="227"/>
        <end position="248"/>
    </location>
</feature>
<feature type="transmembrane region" description="Helical" evidence="7">
    <location>
        <begin position="587"/>
        <end position="608"/>
    </location>
</feature>
<evidence type="ECO:0000256" key="5">
    <source>
        <dbReference type="ARBA" id="ARBA00022989"/>
    </source>
</evidence>
<keyword evidence="6 7" id="KW-0472">Membrane</keyword>
<feature type="transmembrane region" description="Helical" evidence="7">
    <location>
        <begin position="202"/>
        <end position="220"/>
    </location>
</feature>
<keyword evidence="3" id="KW-1003">Cell membrane</keyword>
<feature type="transmembrane region" description="Helical" evidence="7">
    <location>
        <begin position="21"/>
        <end position="38"/>
    </location>
</feature>
<feature type="transmembrane region" description="Helical" evidence="7">
    <location>
        <begin position="689"/>
        <end position="712"/>
    </location>
</feature>
<dbReference type="Proteomes" id="UP000276128">
    <property type="component" value="Unassembled WGS sequence"/>
</dbReference>
<dbReference type="PANTHER" id="PTHR33406">
    <property type="entry name" value="MEMBRANE PROTEIN MJ1562-RELATED"/>
    <property type="match status" value="1"/>
</dbReference>
<evidence type="ECO:0000256" key="3">
    <source>
        <dbReference type="ARBA" id="ARBA00022475"/>
    </source>
</evidence>
<feature type="transmembrane region" description="Helical" evidence="7">
    <location>
        <begin position="332"/>
        <end position="358"/>
    </location>
</feature>
<evidence type="ECO:0000256" key="7">
    <source>
        <dbReference type="SAM" id="Phobius"/>
    </source>
</evidence>
<dbReference type="InterPro" id="IPR000731">
    <property type="entry name" value="SSD"/>
</dbReference>
<dbReference type="RefSeq" id="WP_126141430.1">
    <property type="nucleotide sequence ID" value="NZ_RXHU01000031.1"/>
</dbReference>
<dbReference type="PROSITE" id="PS50156">
    <property type="entry name" value="SSD"/>
    <property type="match status" value="1"/>
</dbReference>
<feature type="transmembrane region" description="Helical" evidence="7">
    <location>
        <begin position="563"/>
        <end position="580"/>
    </location>
</feature>
<evidence type="ECO:0000256" key="1">
    <source>
        <dbReference type="ARBA" id="ARBA00004651"/>
    </source>
</evidence>
<keyword evidence="10" id="KW-1185">Reference proteome</keyword>
<reference evidence="9 10" key="1">
    <citation type="submission" date="2018-12" db="EMBL/GenBank/DDBJ databases">
        <title>Bacillus ochoae sp. nov., Paenibacillus whitsoniae sp. nov., Paenibacillus spiritus sp. nov. Isolated from the Mars Exploration Rover during spacecraft assembly.</title>
        <authorList>
            <person name="Seuylemezian A."/>
            <person name="Vaishampayan P."/>
        </authorList>
    </citation>
    <scope>NUCLEOTIDE SEQUENCE [LARGE SCALE GENOMIC DNA]</scope>
    <source>
        <strain evidence="9 10">MER 54</strain>
    </source>
</reference>
<dbReference type="EMBL" id="RXHU01000031">
    <property type="protein sequence ID" value="RTE09551.1"/>
    <property type="molecule type" value="Genomic_DNA"/>
</dbReference>
<dbReference type="InterPro" id="IPR004869">
    <property type="entry name" value="MMPL_dom"/>
</dbReference>
<evidence type="ECO:0000313" key="9">
    <source>
        <dbReference type="EMBL" id="RTE09551.1"/>
    </source>
</evidence>
<dbReference type="InterPro" id="IPR050545">
    <property type="entry name" value="Mycobact_MmpL"/>
</dbReference>
<comment type="caution">
    <text evidence="9">The sequence shown here is derived from an EMBL/GenBank/DDBJ whole genome shotgun (WGS) entry which is preliminary data.</text>
</comment>
<evidence type="ECO:0000259" key="8">
    <source>
        <dbReference type="PROSITE" id="PS50156"/>
    </source>
</evidence>